<reference evidence="3 4" key="1">
    <citation type="journal article" date="2019" name="Int. J. Syst. Evol. Microbiol.">
        <title>The Global Catalogue of Microorganisms (GCM) 10K type strain sequencing project: providing services to taxonomists for standard genome sequencing and annotation.</title>
        <authorList>
            <consortium name="The Broad Institute Genomics Platform"/>
            <consortium name="The Broad Institute Genome Sequencing Center for Infectious Disease"/>
            <person name="Wu L."/>
            <person name="Ma J."/>
        </authorList>
    </citation>
    <scope>NUCLEOTIDE SEQUENCE [LARGE SCALE GENOMIC DNA]</scope>
    <source>
        <strain evidence="3 4">JCM 14303</strain>
    </source>
</reference>
<accession>A0ABN2A7F0</accession>
<evidence type="ECO:0000256" key="1">
    <source>
        <dbReference type="SAM" id="MobiDB-lite"/>
    </source>
</evidence>
<feature type="transmembrane region" description="Helical" evidence="2">
    <location>
        <begin position="61"/>
        <end position="83"/>
    </location>
</feature>
<dbReference type="Proteomes" id="UP001500363">
    <property type="component" value="Unassembled WGS sequence"/>
</dbReference>
<protein>
    <submittedName>
        <fullName evidence="3">Uncharacterized protein</fullName>
    </submittedName>
</protein>
<keyword evidence="2" id="KW-1133">Transmembrane helix</keyword>
<feature type="region of interest" description="Disordered" evidence="1">
    <location>
        <begin position="26"/>
        <end position="49"/>
    </location>
</feature>
<comment type="caution">
    <text evidence="3">The sequence shown here is derived from an EMBL/GenBank/DDBJ whole genome shotgun (WGS) entry which is preliminary data.</text>
</comment>
<name>A0ABN2A7F0_9ACTN</name>
<evidence type="ECO:0000313" key="4">
    <source>
        <dbReference type="Proteomes" id="UP001500363"/>
    </source>
</evidence>
<sequence>MSLYAGSGDERVIRCDERPGSIVCGMSSPDDPTAASATPGSGEGPAGAAATGGGLVVPPRVLGALAAVACVVVALGAALAVDGRLDRHWVMRGLTLLLALGCAGVLAAENGRRARRIIAVVGLLMFGFVFPVTSTIWSTPPEIDFALWVADDAEAAAVKNARSVVTVEDVKRAAEARGGAIGSLATEKAPEVRGATAYPLIVRAHKDQGRPWACLSFENGLTAKVRAC</sequence>
<feature type="transmembrane region" description="Helical" evidence="2">
    <location>
        <begin position="89"/>
        <end position="108"/>
    </location>
</feature>
<feature type="transmembrane region" description="Helical" evidence="2">
    <location>
        <begin position="117"/>
        <end position="137"/>
    </location>
</feature>
<gene>
    <name evidence="3" type="ORF">GCM10009741_07640</name>
</gene>
<evidence type="ECO:0000256" key="2">
    <source>
        <dbReference type="SAM" id="Phobius"/>
    </source>
</evidence>
<keyword evidence="2" id="KW-0472">Membrane</keyword>
<organism evidence="3 4">
    <name type="scientific">Kribbella lupini</name>
    <dbReference type="NCBI Taxonomy" id="291602"/>
    <lineage>
        <taxon>Bacteria</taxon>
        <taxon>Bacillati</taxon>
        <taxon>Actinomycetota</taxon>
        <taxon>Actinomycetes</taxon>
        <taxon>Propionibacteriales</taxon>
        <taxon>Kribbellaceae</taxon>
        <taxon>Kribbella</taxon>
    </lineage>
</organism>
<evidence type="ECO:0000313" key="3">
    <source>
        <dbReference type="EMBL" id="GAA1512520.1"/>
    </source>
</evidence>
<dbReference type="EMBL" id="BAAANC010000001">
    <property type="protein sequence ID" value="GAA1512520.1"/>
    <property type="molecule type" value="Genomic_DNA"/>
</dbReference>
<keyword evidence="4" id="KW-1185">Reference proteome</keyword>
<proteinExistence type="predicted"/>
<keyword evidence="2" id="KW-0812">Transmembrane</keyword>